<dbReference type="InterPro" id="IPR011990">
    <property type="entry name" value="TPR-like_helical_dom_sf"/>
</dbReference>
<comment type="subcellular location">
    <subcellularLocation>
        <location evidence="1">Cell outer membrane</location>
    </subcellularLocation>
</comment>
<dbReference type="Proteomes" id="UP000198670">
    <property type="component" value="Unassembled WGS sequence"/>
</dbReference>
<evidence type="ECO:0000313" key="9">
    <source>
        <dbReference type="Proteomes" id="UP000198670"/>
    </source>
</evidence>
<dbReference type="EMBL" id="FOQO01000005">
    <property type="protein sequence ID" value="SFI65908.1"/>
    <property type="molecule type" value="Genomic_DNA"/>
</dbReference>
<evidence type="ECO:0000256" key="4">
    <source>
        <dbReference type="ARBA" id="ARBA00023136"/>
    </source>
</evidence>
<keyword evidence="4" id="KW-0472">Membrane</keyword>
<comment type="similarity">
    <text evidence="2">Belongs to the SusD family.</text>
</comment>
<evidence type="ECO:0000313" key="8">
    <source>
        <dbReference type="EMBL" id="SFI65908.1"/>
    </source>
</evidence>
<accession>A0A1I3K0N9</accession>
<evidence type="ECO:0000259" key="6">
    <source>
        <dbReference type="Pfam" id="PF07980"/>
    </source>
</evidence>
<dbReference type="CDD" id="cd08977">
    <property type="entry name" value="SusD"/>
    <property type="match status" value="1"/>
</dbReference>
<organism evidence="8 9">
    <name type="scientific">Parapedobacter indicus</name>
    <dbReference type="NCBI Taxonomy" id="1477437"/>
    <lineage>
        <taxon>Bacteria</taxon>
        <taxon>Pseudomonadati</taxon>
        <taxon>Bacteroidota</taxon>
        <taxon>Sphingobacteriia</taxon>
        <taxon>Sphingobacteriales</taxon>
        <taxon>Sphingobacteriaceae</taxon>
        <taxon>Parapedobacter</taxon>
    </lineage>
</organism>
<evidence type="ECO:0000256" key="2">
    <source>
        <dbReference type="ARBA" id="ARBA00006275"/>
    </source>
</evidence>
<feature type="domain" description="SusD-like N-terminal" evidence="7">
    <location>
        <begin position="109"/>
        <end position="242"/>
    </location>
</feature>
<gene>
    <name evidence="8" type="ORF">SAMN05444682_10549</name>
</gene>
<evidence type="ECO:0000256" key="1">
    <source>
        <dbReference type="ARBA" id="ARBA00004442"/>
    </source>
</evidence>
<protein>
    <submittedName>
        <fullName evidence="8">Starch-binding associating with outer membrane</fullName>
    </submittedName>
</protein>
<name>A0A1I3K0N9_9SPHI</name>
<evidence type="ECO:0000256" key="3">
    <source>
        <dbReference type="ARBA" id="ARBA00022729"/>
    </source>
</evidence>
<dbReference type="InterPro" id="IPR012944">
    <property type="entry name" value="SusD_RagB_dom"/>
</dbReference>
<sequence length="561" mass="63380">MEELTTDSLQLTIEPLKKNYMKSIIKNISGIALMAWVILTAVSCNGFLEEELISDRTTDNYYVDEQGYEDLVKSAYSPLREIHKLRGLTLLGTDIFTRPGDPALGGLNQFNEYSAQAINPQDGNSAVYWTFLYAAIARANTALDRAPEVSMDDAIKTIRVSEIKFLRALYYFYLVQQFGDIPLPLTEITEVVTTAERIPEAQVYEQIIKDLEEAIPALPPAQEEYGRVTKGAAQHLLAKVYLTRGYRDFAGSDDFAKAASIATDVINSGQYQLLDTFGEVFQQGNEENNEILFAVQYSVNTVLNGDGNDAHSLFGQGVDGLIGMDRSSTYNRQQATYVPTRYLSSLYDTDMDTRYDITFLRIFYATVDKGDVKVGDTVLYFPKWDQPWTVERMAAADYLVVNYDEYYMNVAKQNQFPPLWKFFEAGLPYGDDKGTRDLFVFRLAETHLIAAEAYLKAGNEPKALEHINAVRRRAGAPGMKDAMELSSVTLDDILDERARELCGEEPRWTELKRTGKLIERVKLYNERASEANTIKDFHLLRPIPLSQIERSSNTVSQNPGY</sequence>
<dbReference type="SUPFAM" id="SSF48452">
    <property type="entry name" value="TPR-like"/>
    <property type="match status" value="1"/>
</dbReference>
<dbReference type="GO" id="GO:0009279">
    <property type="term" value="C:cell outer membrane"/>
    <property type="evidence" value="ECO:0007669"/>
    <property type="project" value="UniProtKB-SubCell"/>
</dbReference>
<keyword evidence="5" id="KW-0998">Cell outer membrane</keyword>
<keyword evidence="3" id="KW-0732">Signal</keyword>
<evidence type="ECO:0000256" key="5">
    <source>
        <dbReference type="ARBA" id="ARBA00023237"/>
    </source>
</evidence>
<feature type="domain" description="RagB/SusD" evidence="6">
    <location>
        <begin position="290"/>
        <end position="561"/>
    </location>
</feature>
<reference evidence="8 9" key="1">
    <citation type="submission" date="2016-10" db="EMBL/GenBank/DDBJ databases">
        <authorList>
            <person name="de Groot N.N."/>
        </authorList>
    </citation>
    <scope>NUCLEOTIDE SEQUENCE [LARGE SCALE GENOMIC DNA]</scope>
    <source>
        <strain evidence="8 9">RK1</strain>
    </source>
</reference>
<keyword evidence="9" id="KW-1185">Reference proteome</keyword>
<dbReference type="AlphaFoldDB" id="A0A1I3K0N9"/>
<proteinExistence type="inferred from homology"/>
<dbReference type="Pfam" id="PF14322">
    <property type="entry name" value="SusD-like_3"/>
    <property type="match status" value="1"/>
</dbReference>
<dbReference type="Gene3D" id="1.25.40.390">
    <property type="match status" value="1"/>
</dbReference>
<dbReference type="Pfam" id="PF07980">
    <property type="entry name" value="SusD_RagB"/>
    <property type="match status" value="1"/>
</dbReference>
<dbReference type="InterPro" id="IPR033985">
    <property type="entry name" value="SusD-like_N"/>
</dbReference>
<dbReference type="STRING" id="1477437.SAMN05444682_10549"/>
<dbReference type="OrthoDB" id="5694214at2"/>
<evidence type="ECO:0000259" key="7">
    <source>
        <dbReference type="Pfam" id="PF14322"/>
    </source>
</evidence>